<dbReference type="Proteomes" id="UP000077349">
    <property type="component" value="Unassembled WGS sequence"/>
</dbReference>
<comment type="caution">
    <text evidence="3">The sequence shown here is derived from an EMBL/GenBank/DDBJ whole genome shotgun (WGS) entry which is preliminary data.</text>
</comment>
<dbReference type="EMBL" id="LVHD01000039">
    <property type="protein sequence ID" value="OAG75533.1"/>
    <property type="molecule type" value="Genomic_DNA"/>
</dbReference>
<evidence type="ECO:0000313" key="4">
    <source>
        <dbReference type="Proteomes" id="UP000077349"/>
    </source>
</evidence>
<sequence>MTSQRLFWGLLVFGALSQNAFAGEPPLLHWAKERWRVESESSSPPSIVRQEPDGSLYLQARKGMTIWLLRSLSGTYTLSFERTILSSSLSCRLSDMNFFWAAHEQNNALPHTRDGALTSYNNLILFYAGIGGNTNTTTRFRWYDGSGTRQLLQESTQEKDLLQADHTYHITLTVSKETTTFLIDGKTVFSQTAKPGPAGYFGIRTVGSCQKLNNFTLRED</sequence>
<dbReference type="Pfam" id="PF19763">
    <property type="entry name" value="DUF6250"/>
    <property type="match status" value="1"/>
</dbReference>
<feature type="domain" description="DUF6250" evidence="2">
    <location>
        <begin position="59"/>
        <end position="215"/>
    </location>
</feature>
<evidence type="ECO:0000256" key="1">
    <source>
        <dbReference type="SAM" id="SignalP"/>
    </source>
</evidence>
<reference evidence="3 4" key="1">
    <citation type="submission" date="2016-03" db="EMBL/GenBank/DDBJ databases">
        <title>Draft genome sequence of Acetobacter malorum CECT 7742, a strain isolated from strawberry vinegar.</title>
        <authorList>
            <person name="Sainz F."/>
            <person name="Mas A."/>
            <person name="Torija M.J."/>
        </authorList>
    </citation>
    <scope>NUCLEOTIDE SEQUENCE [LARGE SCALE GENOMIC DNA]</scope>
    <source>
        <strain evidence="3 4">CECT 7742</strain>
    </source>
</reference>
<dbReference type="InterPro" id="IPR046217">
    <property type="entry name" value="DUF6250"/>
</dbReference>
<accession>A0A177G5D0</accession>
<proteinExistence type="predicted"/>
<name>A0A177G5D0_9PROT</name>
<protein>
    <recommendedName>
        <fullName evidence="2">DUF6250 domain-containing protein</fullName>
    </recommendedName>
</protein>
<dbReference type="Gene3D" id="2.60.120.200">
    <property type="match status" value="1"/>
</dbReference>
<evidence type="ECO:0000259" key="2">
    <source>
        <dbReference type="Pfam" id="PF19763"/>
    </source>
</evidence>
<evidence type="ECO:0000313" key="3">
    <source>
        <dbReference type="EMBL" id="OAG75533.1"/>
    </source>
</evidence>
<feature type="chain" id="PRO_5008061623" description="DUF6250 domain-containing protein" evidence="1">
    <location>
        <begin position="23"/>
        <end position="220"/>
    </location>
</feature>
<dbReference type="InterPro" id="IPR013320">
    <property type="entry name" value="ConA-like_dom_sf"/>
</dbReference>
<dbReference type="AlphaFoldDB" id="A0A177G5D0"/>
<feature type="signal peptide" evidence="1">
    <location>
        <begin position="1"/>
        <end position="22"/>
    </location>
</feature>
<dbReference type="PATRIC" id="fig|178901.16.peg.3513"/>
<gene>
    <name evidence="3" type="ORF">Amal_03291</name>
</gene>
<keyword evidence="1" id="KW-0732">Signal</keyword>
<organism evidence="3 4">
    <name type="scientific">Acetobacter malorum</name>
    <dbReference type="NCBI Taxonomy" id="178901"/>
    <lineage>
        <taxon>Bacteria</taxon>
        <taxon>Pseudomonadati</taxon>
        <taxon>Pseudomonadota</taxon>
        <taxon>Alphaproteobacteria</taxon>
        <taxon>Acetobacterales</taxon>
        <taxon>Acetobacteraceae</taxon>
        <taxon>Acetobacter</taxon>
    </lineage>
</organism>
<dbReference type="SUPFAM" id="SSF49899">
    <property type="entry name" value="Concanavalin A-like lectins/glucanases"/>
    <property type="match status" value="1"/>
</dbReference>